<protein>
    <submittedName>
        <fullName evidence="2">Alpha/beta hydrolase</fullName>
    </submittedName>
</protein>
<dbReference type="PANTHER" id="PTHR37946">
    <property type="entry name" value="SLL1969 PROTEIN"/>
    <property type="match status" value="1"/>
</dbReference>
<accession>A0A3A8EZ70</accession>
<feature type="domain" description="GPI inositol-deacylase PGAP1-like alpha/beta" evidence="1">
    <location>
        <begin position="359"/>
        <end position="461"/>
    </location>
</feature>
<dbReference type="GO" id="GO:0016788">
    <property type="term" value="F:hydrolase activity, acting on ester bonds"/>
    <property type="evidence" value="ECO:0007669"/>
    <property type="project" value="InterPro"/>
</dbReference>
<dbReference type="RefSeq" id="WP_120369147.1">
    <property type="nucleotide sequence ID" value="NZ_RAXU01000003.1"/>
</dbReference>
<dbReference type="Pfam" id="PF07819">
    <property type="entry name" value="PGAP1"/>
    <property type="match status" value="1"/>
</dbReference>
<evidence type="ECO:0000259" key="1">
    <source>
        <dbReference type="Pfam" id="PF07819"/>
    </source>
</evidence>
<proteinExistence type="predicted"/>
<organism evidence="2 3">
    <name type="scientific">Acinetobacter guerrae</name>
    <dbReference type="NCBI Taxonomy" id="1843371"/>
    <lineage>
        <taxon>Bacteria</taxon>
        <taxon>Pseudomonadati</taxon>
        <taxon>Pseudomonadota</taxon>
        <taxon>Gammaproteobacteria</taxon>
        <taxon>Moraxellales</taxon>
        <taxon>Moraxellaceae</taxon>
        <taxon>Acinetobacter</taxon>
    </lineage>
</organism>
<dbReference type="SUPFAM" id="SSF53474">
    <property type="entry name" value="alpha/beta-Hydrolases"/>
    <property type="match status" value="1"/>
</dbReference>
<comment type="caution">
    <text evidence="2">The sequence shown here is derived from an EMBL/GenBank/DDBJ whole genome shotgun (WGS) entry which is preliminary data.</text>
</comment>
<sequence>MVGQFVNMLKMSILVCLFMLTGCQLVQLHENELSQSLNSKYENILTSKNLSATTKNIVYLTNLNQKKCLLQFDFCLNAIRDIYSHDHDAYHAAISELYLAKALELDNSGECSHTQNSCFSTELEYLDQSIRHSYAYLFGSKNIPSSRVFDHRQSQVRIFYNFAISKLLTRYYGEYHQGSLPDMIQFGKHRYNIDSSEFPHLKEHKIVVFRSSYNMNFSGFHTVNRTDGLGAEYVVEFEEHDQNNGFILDPLRFYKNSLSPNIHPPQVLPLTAIMIPENPDQHFDIDQTNFKIKFIDPYLTDNIRIHQNDYTLTANYSAPYGYWLSQNHLGKTGYWTLLNKENGLLMPHVYMLEPYNPNKKVIVFIHGLASSPEAWVSLTNDIMGDQELREHYQVWQVFYSTNMPIFESRYQIYVLLTQAFQNIQKQYPPVQDAVLIGHSMGGVISRLLVSDQDISNAVIEKMNKAQYAMLLKHPVIRERFQFKAIPNFSRAIFIATPHRGTNYADRWFTRLARNIIKIPNEFYDNVQSNTLLDKTNTVRHHGLIENGASNLSENSDFMLLTKDVMPVPMIKYHSIIGNAAHSELPPFMNDGIVPYNSSHLNGASSEKIIKGNHYVQMTTSAINEMRRILLLHLNENDH</sequence>
<keyword evidence="2" id="KW-0378">Hydrolase</keyword>
<dbReference type="InterPro" id="IPR012908">
    <property type="entry name" value="PGAP1-ab_dom-like"/>
</dbReference>
<evidence type="ECO:0000313" key="2">
    <source>
        <dbReference type="EMBL" id="RKG35374.1"/>
    </source>
</evidence>
<dbReference type="InterPro" id="IPR029058">
    <property type="entry name" value="AB_hydrolase_fold"/>
</dbReference>
<dbReference type="Gene3D" id="3.40.50.1820">
    <property type="entry name" value="alpha/beta hydrolase"/>
    <property type="match status" value="1"/>
</dbReference>
<name>A0A3A8EZ70_9GAMM</name>
<dbReference type="Proteomes" id="UP000269001">
    <property type="component" value="Unassembled WGS sequence"/>
</dbReference>
<dbReference type="EMBL" id="RAXU01000003">
    <property type="protein sequence ID" value="RKG35374.1"/>
    <property type="molecule type" value="Genomic_DNA"/>
</dbReference>
<gene>
    <name evidence="2" type="ORF">D7V21_03485</name>
</gene>
<evidence type="ECO:0000313" key="3">
    <source>
        <dbReference type="Proteomes" id="UP000269001"/>
    </source>
</evidence>
<reference evidence="2 3" key="1">
    <citation type="submission" date="2018-09" db="EMBL/GenBank/DDBJ databases">
        <title>The draft genome of Acinetobacter spp. strains.</title>
        <authorList>
            <person name="Qin J."/>
            <person name="Feng Y."/>
            <person name="Zong Z."/>
        </authorList>
    </citation>
    <scope>NUCLEOTIDE SEQUENCE [LARGE SCALE GENOMIC DNA]</scope>
    <source>
        <strain evidence="2 3">WCHAc060096</strain>
    </source>
</reference>
<dbReference type="PANTHER" id="PTHR37946:SF1">
    <property type="entry name" value="SLL1969 PROTEIN"/>
    <property type="match status" value="1"/>
</dbReference>
<dbReference type="AlphaFoldDB" id="A0A3A8EZ70"/>
<keyword evidence="3" id="KW-1185">Reference proteome</keyword>